<reference evidence="1 2" key="1">
    <citation type="journal article" date="2022" name="Hortic Res">
        <title>A haplotype resolved chromosomal level avocado genome allows analysis of novel avocado genes.</title>
        <authorList>
            <person name="Nath O."/>
            <person name="Fletcher S.J."/>
            <person name="Hayward A."/>
            <person name="Shaw L.M."/>
            <person name="Masouleh A.K."/>
            <person name="Furtado A."/>
            <person name="Henry R.J."/>
            <person name="Mitter N."/>
        </authorList>
    </citation>
    <scope>NUCLEOTIDE SEQUENCE [LARGE SCALE GENOMIC DNA]</scope>
    <source>
        <strain evidence="2">cv. Hass</strain>
    </source>
</reference>
<organism evidence="1 2">
    <name type="scientific">Persea americana</name>
    <name type="common">Avocado</name>
    <dbReference type="NCBI Taxonomy" id="3435"/>
    <lineage>
        <taxon>Eukaryota</taxon>
        <taxon>Viridiplantae</taxon>
        <taxon>Streptophyta</taxon>
        <taxon>Embryophyta</taxon>
        <taxon>Tracheophyta</taxon>
        <taxon>Spermatophyta</taxon>
        <taxon>Magnoliopsida</taxon>
        <taxon>Magnoliidae</taxon>
        <taxon>Laurales</taxon>
        <taxon>Lauraceae</taxon>
        <taxon>Persea</taxon>
    </lineage>
</organism>
<protein>
    <submittedName>
        <fullName evidence="1">Uncharacterized protein</fullName>
    </submittedName>
</protein>
<name>A0ACC2KGI6_PERAE</name>
<proteinExistence type="predicted"/>
<keyword evidence="2" id="KW-1185">Reference proteome</keyword>
<accession>A0ACC2KGI6</accession>
<evidence type="ECO:0000313" key="1">
    <source>
        <dbReference type="EMBL" id="KAJ8620277.1"/>
    </source>
</evidence>
<evidence type="ECO:0000313" key="2">
    <source>
        <dbReference type="Proteomes" id="UP001234297"/>
    </source>
</evidence>
<comment type="caution">
    <text evidence="1">The sequence shown here is derived from an EMBL/GenBank/DDBJ whole genome shotgun (WGS) entry which is preliminary data.</text>
</comment>
<sequence>MASLIPESASKVFTAETLRSAAKQSQGIHLVSLRLRRAIKKFLRDEEKAHMNRKVLSLSESFSEIKDSNLQLCSNTSKELVEDPLKSMERSKRWKIKSSYGDIGLKYREDETVAYVASRMPAVYSACHRVLREVRRRLPDFSPTRVLDFGSGPGTALWALREVWPRSLETANLIEPSKTMQRTCQSLLQDSKDLPLIQSYDSIQALTQKLGKPEREHDLVVASYVLGEIPSLRDRITVVRQLWDLTRDVLVLVEPGTPHGSSIICQMRSHILWMAKRKCRKSDDALSKGSREMQISGDNAEASRSGAFVVAPCSHDGTCPLENSGKYCHFVQRLERTSSQRAYKRSKGEPLRGFEDEKFCFVALRRGERPREQWPLDGMKFDTLKELHAKRNPEDLEIDYEDQFESEDEDIPYEEEDPVMYASDIPETDAGDNHEELEEEEEATRADLGSGWGRIIFTPVRRGKQVSMDICRSTKRDGSEGAFERVVITQIHRQSPVASSSSGALNGIPEFCNCFLLWRTSSSPTTEDSAKP</sequence>
<gene>
    <name evidence="1" type="ORF">MRB53_028806</name>
</gene>
<dbReference type="Proteomes" id="UP001234297">
    <property type="component" value="Chromosome 9"/>
</dbReference>
<dbReference type="EMBL" id="CM056817">
    <property type="protein sequence ID" value="KAJ8620277.1"/>
    <property type="molecule type" value="Genomic_DNA"/>
</dbReference>